<gene>
    <name evidence="1" type="ORF">C8A04DRAFT_32660</name>
</gene>
<reference evidence="1" key="2">
    <citation type="submission" date="2023-05" db="EMBL/GenBank/DDBJ databases">
        <authorList>
            <consortium name="Lawrence Berkeley National Laboratory"/>
            <person name="Steindorff A."/>
            <person name="Hensen N."/>
            <person name="Bonometti L."/>
            <person name="Westerberg I."/>
            <person name="Brannstrom I.O."/>
            <person name="Guillou S."/>
            <person name="Cros-Aarteil S."/>
            <person name="Calhoun S."/>
            <person name="Haridas S."/>
            <person name="Kuo A."/>
            <person name="Mondo S."/>
            <person name="Pangilinan J."/>
            <person name="Riley R."/>
            <person name="Labutti K."/>
            <person name="Andreopoulos B."/>
            <person name="Lipzen A."/>
            <person name="Chen C."/>
            <person name="Yanf M."/>
            <person name="Daum C."/>
            <person name="Ng V."/>
            <person name="Clum A."/>
            <person name="Ohm R."/>
            <person name="Martin F."/>
            <person name="Silar P."/>
            <person name="Natvig D."/>
            <person name="Lalanne C."/>
            <person name="Gautier V."/>
            <person name="Ament-Velasquez S.L."/>
            <person name="Kruys A."/>
            <person name="Hutchinson M.I."/>
            <person name="Powell A.J."/>
            <person name="Barry K."/>
            <person name="Miller A.N."/>
            <person name="Grigoriev I.V."/>
            <person name="Debuchy R."/>
            <person name="Gladieux P."/>
            <person name="Thoren M.H."/>
            <person name="Johannesson H."/>
        </authorList>
    </citation>
    <scope>NUCLEOTIDE SEQUENCE</scope>
    <source>
        <strain evidence="1">CBS 141.50</strain>
    </source>
</reference>
<comment type="caution">
    <text evidence="1">The sequence shown here is derived from an EMBL/GenBank/DDBJ whole genome shotgun (WGS) entry which is preliminary data.</text>
</comment>
<keyword evidence="2" id="KW-1185">Reference proteome</keyword>
<dbReference type="GeneID" id="87818784"/>
<protein>
    <submittedName>
        <fullName evidence="1">Uncharacterized protein</fullName>
    </submittedName>
</protein>
<name>A0AAN6UVK3_9PEZI</name>
<organism evidence="1 2">
    <name type="scientific">Dichotomopilus funicola</name>
    <dbReference type="NCBI Taxonomy" id="1934379"/>
    <lineage>
        <taxon>Eukaryota</taxon>
        <taxon>Fungi</taxon>
        <taxon>Dikarya</taxon>
        <taxon>Ascomycota</taxon>
        <taxon>Pezizomycotina</taxon>
        <taxon>Sordariomycetes</taxon>
        <taxon>Sordariomycetidae</taxon>
        <taxon>Sordariales</taxon>
        <taxon>Chaetomiaceae</taxon>
        <taxon>Dichotomopilus</taxon>
    </lineage>
</organism>
<reference evidence="1" key="1">
    <citation type="journal article" date="2023" name="Mol. Phylogenet. Evol.">
        <title>Genome-scale phylogeny and comparative genomics of the fungal order Sordariales.</title>
        <authorList>
            <person name="Hensen N."/>
            <person name="Bonometti L."/>
            <person name="Westerberg I."/>
            <person name="Brannstrom I.O."/>
            <person name="Guillou S."/>
            <person name="Cros-Aarteil S."/>
            <person name="Calhoun S."/>
            <person name="Haridas S."/>
            <person name="Kuo A."/>
            <person name="Mondo S."/>
            <person name="Pangilinan J."/>
            <person name="Riley R."/>
            <person name="LaButti K."/>
            <person name="Andreopoulos B."/>
            <person name="Lipzen A."/>
            <person name="Chen C."/>
            <person name="Yan M."/>
            <person name="Daum C."/>
            <person name="Ng V."/>
            <person name="Clum A."/>
            <person name="Steindorff A."/>
            <person name="Ohm R.A."/>
            <person name="Martin F."/>
            <person name="Silar P."/>
            <person name="Natvig D.O."/>
            <person name="Lalanne C."/>
            <person name="Gautier V."/>
            <person name="Ament-Velasquez S.L."/>
            <person name="Kruys A."/>
            <person name="Hutchinson M.I."/>
            <person name="Powell A.J."/>
            <person name="Barry K."/>
            <person name="Miller A.N."/>
            <person name="Grigoriev I.V."/>
            <person name="Debuchy R."/>
            <person name="Gladieux P."/>
            <person name="Hiltunen Thoren M."/>
            <person name="Johannesson H."/>
        </authorList>
    </citation>
    <scope>NUCLEOTIDE SEQUENCE</scope>
    <source>
        <strain evidence="1">CBS 141.50</strain>
    </source>
</reference>
<dbReference type="RefSeq" id="XP_062633200.1">
    <property type="nucleotide sequence ID" value="XM_062782171.1"/>
</dbReference>
<dbReference type="EMBL" id="MU853648">
    <property type="protein sequence ID" value="KAK4139829.1"/>
    <property type="molecule type" value="Genomic_DNA"/>
</dbReference>
<evidence type="ECO:0000313" key="2">
    <source>
        <dbReference type="Proteomes" id="UP001302676"/>
    </source>
</evidence>
<dbReference type="Proteomes" id="UP001302676">
    <property type="component" value="Unassembled WGS sequence"/>
</dbReference>
<dbReference type="AlphaFoldDB" id="A0AAN6UVK3"/>
<sequence>MTLPPVKLLRPDGLQIDADTPCILEVNIPITLPHQLDPSLPAPPYHNRDGGPEDEIVFEVRESSGFLTTRYIKHMVADRLRGALS</sequence>
<evidence type="ECO:0000313" key="1">
    <source>
        <dbReference type="EMBL" id="KAK4139829.1"/>
    </source>
</evidence>
<proteinExistence type="predicted"/>
<accession>A0AAN6UVK3</accession>